<proteinExistence type="predicted"/>
<protein>
    <submittedName>
        <fullName evidence="2">Uncharacterized protein</fullName>
    </submittedName>
</protein>
<name>A0A2U3LN93_9FIRM</name>
<evidence type="ECO:0000313" key="2">
    <source>
        <dbReference type="EMBL" id="SPF53370.1"/>
    </source>
</evidence>
<accession>A0A2U3LN93</accession>
<sequence length="103" mass="10674">MKKFSKKITAILGTATLAIGLMALPALAGTTQQQSSGWGQMQNFMQQAFNNQSSVPSSSNASSTYGYRMMGGFAGLNGNGGYGMMGGYSGTNTNSGYGMMGAW</sequence>
<dbReference type="Proteomes" id="UP000238916">
    <property type="component" value="Unassembled WGS sequence"/>
</dbReference>
<dbReference type="AlphaFoldDB" id="A0A2U3LN93"/>
<evidence type="ECO:0000256" key="1">
    <source>
        <dbReference type="SAM" id="SignalP"/>
    </source>
</evidence>
<evidence type="ECO:0000313" key="3">
    <source>
        <dbReference type="Proteomes" id="UP000238916"/>
    </source>
</evidence>
<organism evidence="2 3">
    <name type="scientific">Candidatus Desulfosporosinus infrequens</name>
    <dbReference type="NCBI Taxonomy" id="2043169"/>
    <lineage>
        <taxon>Bacteria</taxon>
        <taxon>Bacillati</taxon>
        <taxon>Bacillota</taxon>
        <taxon>Clostridia</taxon>
        <taxon>Eubacteriales</taxon>
        <taxon>Desulfitobacteriaceae</taxon>
        <taxon>Desulfosporosinus</taxon>
    </lineage>
</organism>
<feature type="chain" id="PRO_5015712655" evidence="1">
    <location>
        <begin position="29"/>
        <end position="103"/>
    </location>
</feature>
<keyword evidence="1" id="KW-0732">Signal</keyword>
<feature type="signal peptide" evidence="1">
    <location>
        <begin position="1"/>
        <end position="28"/>
    </location>
</feature>
<dbReference type="EMBL" id="OMOF01000623">
    <property type="protein sequence ID" value="SPF53370.1"/>
    <property type="molecule type" value="Genomic_DNA"/>
</dbReference>
<gene>
    <name evidence="2" type="ORF">SBF1_660011</name>
</gene>
<reference evidence="3" key="1">
    <citation type="submission" date="2018-02" db="EMBL/GenBank/DDBJ databases">
        <authorList>
            <person name="Hausmann B."/>
        </authorList>
    </citation>
    <scope>NUCLEOTIDE SEQUENCE [LARGE SCALE GENOMIC DNA]</scope>
    <source>
        <strain evidence="3">Peat soil MAG SbF1</strain>
    </source>
</reference>